<organism evidence="3 4">
    <name type="scientific">Natronincola ferrireducens</name>
    <dbReference type="NCBI Taxonomy" id="393762"/>
    <lineage>
        <taxon>Bacteria</taxon>
        <taxon>Bacillati</taxon>
        <taxon>Bacillota</taxon>
        <taxon>Clostridia</taxon>
        <taxon>Peptostreptococcales</taxon>
        <taxon>Natronincolaceae</taxon>
        <taxon>Natronincola</taxon>
    </lineage>
</organism>
<dbReference type="GO" id="GO:0008483">
    <property type="term" value="F:transaminase activity"/>
    <property type="evidence" value="ECO:0007669"/>
    <property type="project" value="UniProtKB-KW"/>
</dbReference>
<evidence type="ECO:0000313" key="3">
    <source>
        <dbReference type="EMBL" id="SDK95353.1"/>
    </source>
</evidence>
<protein>
    <recommendedName>
        <fullName evidence="1">Aminotransferase</fullName>
        <ecNumber evidence="1">2.6.1.-</ecNumber>
    </recommendedName>
</protein>
<dbReference type="InterPro" id="IPR015421">
    <property type="entry name" value="PyrdxlP-dep_Trfase_major"/>
</dbReference>
<dbReference type="Gene3D" id="3.90.1150.10">
    <property type="entry name" value="Aspartate Aminotransferase, domain 1"/>
    <property type="match status" value="1"/>
</dbReference>
<comment type="similarity">
    <text evidence="1">Belongs to the class-I pyridoxal-phosphate-dependent aminotransferase family.</text>
</comment>
<evidence type="ECO:0000313" key="4">
    <source>
        <dbReference type="Proteomes" id="UP000198718"/>
    </source>
</evidence>
<keyword evidence="4" id="KW-1185">Reference proteome</keyword>
<dbReference type="Proteomes" id="UP000198718">
    <property type="component" value="Unassembled WGS sequence"/>
</dbReference>
<dbReference type="OrthoDB" id="9802328at2"/>
<dbReference type="EC" id="2.6.1.-" evidence="1"/>
<proteinExistence type="inferred from homology"/>
<dbReference type="Pfam" id="PF00155">
    <property type="entry name" value="Aminotran_1_2"/>
    <property type="match status" value="1"/>
</dbReference>
<gene>
    <name evidence="3" type="ORF">SAMN05660472_02342</name>
</gene>
<dbReference type="AlphaFoldDB" id="A0A1G9G4W8"/>
<name>A0A1G9G4W8_9FIRM</name>
<dbReference type="RefSeq" id="WP_090553872.1">
    <property type="nucleotide sequence ID" value="NZ_FNFP01000005.1"/>
</dbReference>
<dbReference type="InterPro" id="IPR015422">
    <property type="entry name" value="PyrdxlP-dep_Trfase_small"/>
</dbReference>
<keyword evidence="1 3" id="KW-0032">Aminotransferase</keyword>
<comment type="cofactor">
    <cofactor evidence="1">
        <name>pyridoxal 5'-phosphate</name>
        <dbReference type="ChEBI" id="CHEBI:597326"/>
    </cofactor>
</comment>
<dbReference type="CDD" id="cd00609">
    <property type="entry name" value="AAT_like"/>
    <property type="match status" value="1"/>
</dbReference>
<dbReference type="STRING" id="393762.SAMN05660472_02342"/>
<evidence type="ECO:0000256" key="1">
    <source>
        <dbReference type="RuleBase" id="RU000481"/>
    </source>
</evidence>
<dbReference type="InterPro" id="IPR015424">
    <property type="entry name" value="PyrdxlP-dep_Trfase"/>
</dbReference>
<dbReference type="GO" id="GO:0030170">
    <property type="term" value="F:pyridoxal phosphate binding"/>
    <property type="evidence" value="ECO:0007669"/>
    <property type="project" value="InterPro"/>
</dbReference>
<keyword evidence="1 3" id="KW-0808">Transferase</keyword>
<dbReference type="SUPFAM" id="SSF53383">
    <property type="entry name" value="PLP-dependent transferases"/>
    <property type="match status" value="1"/>
</dbReference>
<dbReference type="Gene3D" id="3.40.640.10">
    <property type="entry name" value="Type I PLP-dependent aspartate aminotransferase-like (Major domain)"/>
    <property type="match status" value="1"/>
</dbReference>
<reference evidence="3 4" key="1">
    <citation type="submission" date="2016-10" db="EMBL/GenBank/DDBJ databases">
        <authorList>
            <person name="de Groot N.N."/>
        </authorList>
    </citation>
    <scope>NUCLEOTIDE SEQUENCE [LARGE SCALE GENOMIC DNA]</scope>
    <source>
        <strain evidence="3 4">DSM 18346</strain>
    </source>
</reference>
<dbReference type="PROSITE" id="PS00105">
    <property type="entry name" value="AA_TRANSFER_CLASS_1"/>
    <property type="match status" value="1"/>
</dbReference>
<dbReference type="EMBL" id="FNFP01000005">
    <property type="protein sequence ID" value="SDK95353.1"/>
    <property type="molecule type" value="Genomic_DNA"/>
</dbReference>
<sequence length="376" mass="43468">MKINPFKLERYFAIYEFTAKYLLSPSDCESLPMEQLLKGADEESLKLWKDLKLGYTESRGHPILREEITKLYHNINVDDVITIVPEEGIFIAMNAILEEGDHVIVVDPIYQSLSEIPKSLGCSVTNWTVKLKDHRWSLDIDFLEKSICEKTKMIIVNFPHNPTGYLPTKEEFSKIIEIAKKHDLYLFSDEMYWLLEHREGEGLPSAGDTYEKGISLFGLSKTFSLPGLRLGWLVTQDKALMDKIANFKDYTTICGSASSEVLGIMALRQKETILKKNRERILDNKASAKDFFKRYNELFTWIEPRGGSIAFPKLSEKIKVVEFCDRVVKDKSIMILPGETFDYDGNHFRIGLGRENFKQILKELEAYIIEEIKNYY</sequence>
<evidence type="ECO:0000259" key="2">
    <source>
        <dbReference type="Pfam" id="PF00155"/>
    </source>
</evidence>
<feature type="domain" description="Aminotransferase class I/classII large" evidence="2">
    <location>
        <begin position="54"/>
        <end position="352"/>
    </location>
</feature>
<accession>A0A1G9G4W8</accession>
<dbReference type="PANTHER" id="PTHR43510:SF1">
    <property type="entry name" value="AMINOTRANSFERASE FUNCTION, HYPOTHETICAL (EUROFUNG)"/>
    <property type="match status" value="1"/>
</dbReference>
<dbReference type="InterPro" id="IPR004838">
    <property type="entry name" value="NHTrfase_class1_PyrdxlP-BS"/>
</dbReference>
<dbReference type="InterPro" id="IPR004839">
    <property type="entry name" value="Aminotransferase_I/II_large"/>
</dbReference>
<dbReference type="PANTHER" id="PTHR43510">
    <property type="entry name" value="AMINOTRANSFERASE FUNCTION, HYPOTHETICAL (EUROFUNG)"/>
    <property type="match status" value="1"/>
</dbReference>